<organism evidence="8 9">
    <name type="scientific">Variibacter gotjawalensis</name>
    <dbReference type="NCBI Taxonomy" id="1333996"/>
    <lineage>
        <taxon>Bacteria</taxon>
        <taxon>Pseudomonadati</taxon>
        <taxon>Pseudomonadota</taxon>
        <taxon>Alphaproteobacteria</taxon>
        <taxon>Hyphomicrobiales</taxon>
        <taxon>Nitrobacteraceae</taxon>
        <taxon>Variibacter</taxon>
    </lineage>
</organism>
<keyword evidence="2 6" id="KW-0732">Signal</keyword>
<keyword evidence="9" id="KW-1185">Reference proteome</keyword>
<feature type="domain" description="Outer membrane protein beta-barrel" evidence="7">
    <location>
        <begin position="9"/>
        <end position="232"/>
    </location>
</feature>
<dbReference type="GO" id="GO:0009279">
    <property type="term" value="C:cell outer membrane"/>
    <property type="evidence" value="ECO:0007669"/>
    <property type="project" value="UniProtKB-SubCell"/>
</dbReference>
<dbReference type="Proteomes" id="UP000236884">
    <property type="component" value="Chromosome"/>
</dbReference>
<evidence type="ECO:0000256" key="1">
    <source>
        <dbReference type="ARBA" id="ARBA00004442"/>
    </source>
</evidence>
<dbReference type="OrthoDB" id="9815357at2"/>
<proteinExistence type="inferred from homology"/>
<dbReference type="SUPFAM" id="SSF56925">
    <property type="entry name" value="OMPA-like"/>
    <property type="match status" value="1"/>
</dbReference>
<evidence type="ECO:0000256" key="5">
    <source>
        <dbReference type="ARBA" id="ARBA00038306"/>
    </source>
</evidence>
<dbReference type="KEGG" id="vgo:GJW-30_1_03019"/>
<dbReference type="RefSeq" id="WP_096356709.1">
    <property type="nucleotide sequence ID" value="NZ_AP014946.1"/>
</dbReference>
<gene>
    <name evidence="8" type="ORF">GJW-30_1_03019</name>
</gene>
<evidence type="ECO:0000259" key="7">
    <source>
        <dbReference type="Pfam" id="PF13505"/>
    </source>
</evidence>
<dbReference type="AlphaFoldDB" id="A0A0S3PX03"/>
<evidence type="ECO:0000313" key="8">
    <source>
        <dbReference type="EMBL" id="BAT60476.1"/>
    </source>
</evidence>
<evidence type="ECO:0000256" key="3">
    <source>
        <dbReference type="ARBA" id="ARBA00023136"/>
    </source>
</evidence>
<comment type="subcellular location">
    <subcellularLocation>
        <location evidence="1">Cell outer membrane</location>
    </subcellularLocation>
</comment>
<protein>
    <recommendedName>
        <fullName evidence="7">Outer membrane protein beta-barrel domain-containing protein</fullName>
    </recommendedName>
</protein>
<dbReference type="InterPro" id="IPR011250">
    <property type="entry name" value="OMP/PagP_B-barrel"/>
</dbReference>
<accession>A0A0S3PX03</accession>
<dbReference type="EMBL" id="AP014946">
    <property type="protein sequence ID" value="BAT60476.1"/>
    <property type="molecule type" value="Genomic_DNA"/>
</dbReference>
<dbReference type="Pfam" id="PF13505">
    <property type="entry name" value="OMP_b-brl"/>
    <property type="match status" value="1"/>
</dbReference>
<dbReference type="InterPro" id="IPR051692">
    <property type="entry name" value="OMP-like"/>
</dbReference>
<feature type="signal peptide" evidence="6">
    <location>
        <begin position="1"/>
        <end position="20"/>
    </location>
</feature>
<name>A0A0S3PX03_9BRAD</name>
<dbReference type="InterPro" id="IPR027385">
    <property type="entry name" value="Beta-barrel_OMP"/>
</dbReference>
<dbReference type="Gene3D" id="2.40.160.20">
    <property type="match status" value="1"/>
</dbReference>
<dbReference type="PANTHER" id="PTHR34001:SF3">
    <property type="entry name" value="BLL7405 PROTEIN"/>
    <property type="match status" value="1"/>
</dbReference>
<sequence length="241" mass="25125">MKKLLVTAFLATTALTSAQAADLGRPVYKAPAMVESYMTWNGFYIGVNGGIAAGDHTARITGIDGSLSLTSRGGFGGGQIGYNWQFSPNWVFGVEADVQGGSIESSVTANLGVLGALSVGSETTVFGTARGRLGYAMGNALWYATGGYAWGRNSVFLDAGALGNATVTKTHSGWTVGGGLEYAFAPNWSAKAEYLYVNLGSEPYLDLGLAAPAALTIKHDFHLLRLGVNYRFGGAPIVASY</sequence>
<dbReference type="PANTHER" id="PTHR34001">
    <property type="entry name" value="BLL7405 PROTEIN"/>
    <property type="match status" value="1"/>
</dbReference>
<evidence type="ECO:0000256" key="2">
    <source>
        <dbReference type="ARBA" id="ARBA00022729"/>
    </source>
</evidence>
<feature type="chain" id="PRO_5006615833" description="Outer membrane protein beta-barrel domain-containing protein" evidence="6">
    <location>
        <begin position="21"/>
        <end position="241"/>
    </location>
</feature>
<evidence type="ECO:0000256" key="6">
    <source>
        <dbReference type="SAM" id="SignalP"/>
    </source>
</evidence>
<comment type="similarity">
    <text evidence="5">Belongs to the Omp25/RopB family.</text>
</comment>
<evidence type="ECO:0000256" key="4">
    <source>
        <dbReference type="ARBA" id="ARBA00023237"/>
    </source>
</evidence>
<reference evidence="8 9" key="1">
    <citation type="submission" date="2015-08" db="EMBL/GenBank/DDBJ databases">
        <title>Investigation of the bacterial diversity of lava forest soil.</title>
        <authorList>
            <person name="Lee J.S."/>
        </authorList>
    </citation>
    <scope>NUCLEOTIDE SEQUENCE [LARGE SCALE GENOMIC DNA]</scope>
    <source>
        <strain evidence="8 9">GJW-30</strain>
    </source>
</reference>
<keyword evidence="3" id="KW-0472">Membrane</keyword>
<evidence type="ECO:0000313" key="9">
    <source>
        <dbReference type="Proteomes" id="UP000236884"/>
    </source>
</evidence>
<keyword evidence="4" id="KW-0998">Cell outer membrane</keyword>